<dbReference type="RefSeq" id="WP_014131407.1">
    <property type="nucleotide sequence ID" value="NC_016078.1"/>
</dbReference>
<dbReference type="STRING" id="1082931.KKY_2249"/>
<accession>G4R7F7</accession>
<evidence type="ECO:0000313" key="3">
    <source>
        <dbReference type="Proteomes" id="UP000008850"/>
    </source>
</evidence>
<feature type="chain" id="PRO_5005680422" description="Pentapeptide MXKDX repeat protein" evidence="1">
    <location>
        <begin position="21"/>
        <end position="112"/>
    </location>
</feature>
<sequence>MFNKTIFAAAFLALALPVAAIEAQDAMSGDAMAGDAMAGDSMASDSMAMDSMAPMMSDEDLALCIEQAQAITFAEVAAAAEHACQMVHNGEHMDTDAMAGDAMAGDAMAPQQ</sequence>
<evidence type="ECO:0000256" key="1">
    <source>
        <dbReference type="SAM" id="SignalP"/>
    </source>
</evidence>
<dbReference type="Proteomes" id="UP000008850">
    <property type="component" value="Chromosome"/>
</dbReference>
<evidence type="ECO:0008006" key="4">
    <source>
        <dbReference type="Google" id="ProtNLM"/>
    </source>
</evidence>
<proteinExistence type="predicted"/>
<dbReference type="EMBL" id="CP003075">
    <property type="protein sequence ID" value="AEQ52258.1"/>
    <property type="molecule type" value="Genomic_DNA"/>
</dbReference>
<gene>
    <name evidence="2" type="ordered locus">KKY_2249</name>
</gene>
<dbReference type="HOGENOM" id="CLU_2143460_0_0_5"/>
<dbReference type="KEGG" id="phl:KKY_2249"/>
<organism evidence="2 3">
    <name type="scientific">Pelagibacterium halotolerans (strain DSM 22347 / JCM 15775 / CGMCC 1.7692 / B2)</name>
    <dbReference type="NCBI Taxonomy" id="1082931"/>
    <lineage>
        <taxon>Bacteria</taxon>
        <taxon>Pseudomonadati</taxon>
        <taxon>Pseudomonadota</taxon>
        <taxon>Alphaproteobacteria</taxon>
        <taxon>Hyphomicrobiales</taxon>
        <taxon>Devosiaceae</taxon>
        <taxon>Pelagibacterium</taxon>
    </lineage>
</organism>
<feature type="signal peptide" evidence="1">
    <location>
        <begin position="1"/>
        <end position="20"/>
    </location>
</feature>
<evidence type="ECO:0000313" key="2">
    <source>
        <dbReference type="EMBL" id="AEQ52258.1"/>
    </source>
</evidence>
<reference evidence="2 3" key="1">
    <citation type="journal article" date="2012" name="J. Bacteriol.">
        <title>Complete genome sequence of Pelagibacterium halotolerans B2T.</title>
        <authorList>
            <person name="Huo Y.Y."/>
            <person name="Cheng H."/>
            <person name="Han X.F."/>
            <person name="Jiang X.W."/>
            <person name="Sun C."/>
            <person name="Zhang X.Q."/>
            <person name="Zhu X.F."/>
            <person name="Liu Y.F."/>
            <person name="Li P.F."/>
            <person name="Ni P.X."/>
            <person name="Wu M."/>
        </authorList>
    </citation>
    <scope>NUCLEOTIDE SEQUENCE [LARGE SCALE GENOMIC DNA]</scope>
    <source>
        <strain evidence="3">DSM 22347 / JCM 15775 / CGMCC 1.7692 / B2</strain>
    </source>
</reference>
<protein>
    <recommendedName>
        <fullName evidence="4">Pentapeptide MXKDX repeat protein</fullName>
    </recommendedName>
</protein>
<keyword evidence="3" id="KW-1185">Reference proteome</keyword>
<dbReference type="AlphaFoldDB" id="G4R7F7"/>
<keyword evidence="1" id="KW-0732">Signal</keyword>
<name>G4R7F7_PELHB</name>